<sequence length="136" mass="15249">MPPVDWTSIRRARLPYSYGRFARAKGFVFERWCELAAERAVALPADLSGACKYGSLFVQSVFGGSIRGHFEHQYNCVEGRLVDLGHDALDVGRMGEPYRHEAAYFELPEVQARLAACVPRAERWADAFLRDPALSG</sequence>
<proteinExistence type="predicted"/>
<accession>A0ABS1DVF5</accession>
<name>A0ABS1DVF5_RUBGE</name>
<keyword evidence="2" id="KW-1185">Reference proteome</keyword>
<dbReference type="EMBL" id="NRRU01000039">
    <property type="protein sequence ID" value="MBK1713483.1"/>
    <property type="molecule type" value="Genomic_DNA"/>
</dbReference>
<organism evidence="1 2">
    <name type="scientific">Rubrivivax gelatinosus</name>
    <name type="common">Rhodocyclus gelatinosus</name>
    <name type="synonym">Rhodopseudomonas gelatinosa</name>
    <dbReference type="NCBI Taxonomy" id="28068"/>
    <lineage>
        <taxon>Bacteria</taxon>
        <taxon>Pseudomonadati</taxon>
        <taxon>Pseudomonadota</taxon>
        <taxon>Betaproteobacteria</taxon>
        <taxon>Burkholderiales</taxon>
        <taxon>Sphaerotilaceae</taxon>
        <taxon>Rubrivivax</taxon>
    </lineage>
</organism>
<reference evidence="1" key="2">
    <citation type="journal article" date="2020" name="Microorganisms">
        <title>Osmotic Adaptation and Compatible Solute Biosynthesis of Phototrophic Bacteria as Revealed from Genome Analyses.</title>
        <authorList>
            <person name="Imhoff J.F."/>
            <person name="Rahn T."/>
            <person name="Kunzel S."/>
            <person name="Keller A."/>
            <person name="Neulinger S.C."/>
        </authorList>
    </citation>
    <scope>NUCLEOTIDE SEQUENCE</scope>
    <source>
        <strain evidence="1">IM 151</strain>
    </source>
</reference>
<protein>
    <submittedName>
        <fullName evidence="1">Transcriptional regulator</fullName>
    </submittedName>
</protein>
<comment type="caution">
    <text evidence="1">The sequence shown here is derived from an EMBL/GenBank/DDBJ whole genome shotgun (WGS) entry which is preliminary data.</text>
</comment>
<evidence type="ECO:0000313" key="2">
    <source>
        <dbReference type="Proteomes" id="UP001041814"/>
    </source>
</evidence>
<gene>
    <name evidence="1" type="ORF">CKO43_11915</name>
</gene>
<reference evidence="1" key="1">
    <citation type="submission" date="2017-08" db="EMBL/GenBank/DDBJ databases">
        <authorList>
            <person name="Imhoff J.F."/>
            <person name="Rahn T."/>
            <person name="Kuenzel S."/>
            <person name="Neulinger S.C."/>
        </authorList>
    </citation>
    <scope>NUCLEOTIDE SEQUENCE</scope>
    <source>
        <strain evidence="1">IM 151</strain>
    </source>
</reference>
<evidence type="ECO:0000313" key="1">
    <source>
        <dbReference type="EMBL" id="MBK1713483.1"/>
    </source>
</evidence>
<dbReference type="Proteomes" id="UP001041814">
    <property type="component" value="Unassembled WGS sequence"/>
</dbReference>